<dbReference type="PANTHER" id="PTHR40758:SF1">
    <property type="entry name" value="CONSERVED PROTEIN"/>
    <property type="match status" value="1"/>
</dbReference>
<dbReference type="NCBIfam" id="TIGR03083">
    <property type="entry name" value="maleylpyruvate isomerase family mycothiol-dependent enzyme"/>
    <property type="match status" value="1"/>
</dbReference>
<dbReference type="InterPro" id="IPR024344">
    <property type="entry name" value="MDMPI_metal-binding"/>
</dbReference>
<dbReference type="EMBL" id="BMHI01000005">
    <property type="protein sequence ID" value="GGB41152.1"/>
    <property type="molecule type" value="Genomic_DNA"/>
</dbReference>
<evidence type="ECO:0008006" key="5">
    <source>
        <dbReference type="Google" id="ProtNLM"/>
    </source>
</evidence>
<dbReference type="PANTHER" id="PTHR40758">
    <property type="entry name" value="CONSERVED PROTEIN"/>
    <property type="match status" value="1"/>
</dbReference>
<feature type="domain" description="MDMPI C-terminal" evidence="1">
    <location>
        <begin position="149"/>
        <end position="254"/>
    </location>
</feature>
<dbReference type="Pfam" id="PF11716">
    <property type="entry name" value="MDMPI_N"/>
    <property type="match status" value="1"/>
</dbReference>
<comment type="caution">
    <text evidence="3">The sequence shown here is derived from an EMBL/GenBank/DDBJ whole genome shotgun (WGS) entry which is preliminary data.</text>
</comment>
<keyword evidence="4" id="KW-1185">Reference proteome</keyword>
<evidence type="ECO:0000259" key="2">
    <source>
        <dbReference type="Pfam" id="PF11716"/>
    </source>
</evidence>
<dbReference type="GO" id="GO:0005886">
    <property type="term" value="C:plasma membrane"/>
    <property type="evidence" value="ECO:0007669"/>
    <property type="project" value="TreeGrafter"/>
</dbReference>
<name>A0A916TEM2_9MICO</name>
<sequence>MFASVTTRDFLTIIHDESARFRAALADAADNTVPTCPDWSTDDLLWHLTEVQWFWGTIVSQNVADPEGLDHPQRPEGRDAILVAFDDASHALQDTLRTTAPEDRRWMWATDEALHTAGYIRRRQAHEAIVHRVDAELTAGHEVSAIDPELAADGIDEVVDVMYGRDHPLVTFHPSDGSVLELVATDVDRRWILQLGRETASIDGEDIDDANFRPAPNATPVATISGTAADLDLWLWNRPTAGKLVGTGDQQTLDAINEVLAEGMQ</sequence>
<evidence type="ECO:0000259" key="1">
    <source>
        <dbReference type="Pfam" id="PF07398"/>
    </source>
</evidence>
<evidence type="ECO:0000313" key="4">
    <source>
        <dbReference type="Proteomes" id="UP000636793"/>
    </source>
</evidence>
<evidence type="ECO:0000313" key="3">
    <source>
        <dbReference type="EMBL" id="GGB41152.1"/>
    </source>
</evidence>
<dbReference type="InterPro" id="IPR034660">
    <property type="entry name" value="DinB/YfiT-like"/>
</dbReference>
<feature type="domain" description="Mycothiol-dependent maleylpyruvate isomerase metal-binding" evidence="2">
    <location>
        <begin position="13"/>
        <end position="135"/>
    </location>
</feature>
<organism evidence="3 4">
    <name type="scientific">Flexivirga endophytica</name>
    <dbReference type="NCBI Taxonomy" id="1849103"/>
    <lineage>
        <taxon>Bacteria</taxon>
        <taxon>Bacillati</taxon>
        <taxon>Actinomycetota</taxon>
        <taxon>Actinomycetes</taxon>
        <taxon>Micrococcales</taxon>
        <taxon>Dermacoccaceae</taxon>
        <taxon>Flexivirga</taxon>
    </lineage>
</organism>
<dbReference type="SUPFAM" id="SSF109854">
    <property type="entry name" value="DinB/YfiT-like putative metalloenzymes"/>
    <property type="match status" value="1"/>
</dbReference>
<dbReference type="Proteomes" id="UP000636793">
    <property type="component" value="Unassembled WGS sequence"/>
</dbReference>
<gene>
    <name evidence="3" type="ORF">GCM10011492_35050</name>
</gene>
<dbReference type="AlphaFoldDB" id="A0A916TEM2"/>
<reference evidence="3" key="1">
    <citation type="journal article" date="2014" name="Int. J. Syst. Evol. Microbiol.">
        <title>Complete genome sequence of Corynebacterium casei LMG S-19264T (=DSM 44701T), isolated from a smear-ripened cheese.</title>
        <authorList>
            <consortium name="US DOE Joint Genome Institute (JGI-PGF)"/>
            <person name="Walter F."/>
            <person name="Albersmeier A."/>
            <person name="Kalinowski J."/>
            <person name="Ruckert C."/>
        </authorList>
    </citation>
    <scope>NUCLEOTIDE SEQUENCE</scope>
    <source>
        <strain evidence="3">CGMCC 1.15085</strain>
    </source>
</reference>
<dbReference type="InterPro" id="IPR010872">
    <property type="entry name" value="MDMPI_C-term_domain"/>
</dbReference>
<protein>
    <recommendedName>
        <fullName evidence="5">Maleylpyruvate isomerase family mycothiol-dependent enzyme</fullName>
    </recommendedName>
</protein>
<reference evidence="3" key="2">
    <citation type="submission" date="2020-09" db="EMBL/GenBank/DDBJ databases">
        <authorList>
            <person name="Sun Q."/>
            <person name="Zhou Y."/>
        </authorList>
    </citation>
    <scope>NUCLEOTIDE SEQUENCE</scope>
    <source>
        <strain evidence="3">CGMCC 1.15085</strain>
    </source>
</reference>
<dbReference type="InterPro" id="IPR017517">
    <property type="entry name" value="Maleyloyr_isom"/>
</dbReference>
<dbReference type="Pfam" id="PF07398">
    <property type="entry name" value="MDMPI_C"/>
    <property type="match status" value="1"/>
</dbReference>
<accession>A0A916TEM2</accession>
<proteinExistence type="predicted"/>
<dbReference type="GO" id="GO:0046872">
    <property type="term" value="F:metal ion binding"/>
    <property type="evidence" value="ECO:0007669"/>
    <property type="project" value="InterPro"/>
</dbReference>